<proteinExistence type="predicted"/>
<feature type="domain" description="FAD-dependent oxidoreductase 2 FAD-binding" evidence="3">
    <location>
        <begin position="4"/>
        <end position="32"/>
    </location>
</feature>
<dbReference type="InterPro" id="IPR036188">
    <property type="entry name" value="FAD/NAD-bd_sf"/>
</dbReference>
<evidence type="ECO:0000313" key="4">
    <source>
        <dbReference type="EMBL" id="VAW39254.1"/>
    </source>
</evidence>
<evidence type="ECO:0000256" key="2">
    <source>
        <dbReference type="ARBA" id="ARBA00023002"/>
    </source>
</evidence>
<dbReference type="SUPFAM" id="SSF51905">
    <property type="entry name" value="FAD/NAD(P)-binding domain"/>
    <property type="match status" value="1"/>
</dbReference>
<dbReference type="Gene3D" id="3.50.50.60">
    <property type="entry name" value="FAD/NAD(P)-binding domain"/>
    <property type="match status" value="1"/>
</dbReference>
<dbReference type="Pfam" id="PF00890">
    <property type="entry name" value="FAD_binding_2"/>
    <property type="match status" value="1"/>
</dbReference>
<keyword evidence="1" id="KW-0285">Flavoprotein</keyword>
<protein>
    <recommendedName>
        <fullName evidence="3">FAD-dependent oxidoreductase 2 FAD-binding domain-containing protein</fullName>
    </recommendedName>
</protein>
<sequence length="71" mass="7628">MIEDVLIVGAGLAGLMAAQRVQAVGKTAVINGHSEPLLAKNPSNARNIEHWHRLQGCFGGPQHDKFEIISN</sequence>
<gene>
    <name evidence="4" type="ORF">MNBD_CHLOROFLEXI01-347</name>
</gene>
<dbReference type="EMBL" id="UOEU01000734">
    <property type="protein sequence ID" value="VAW39254.1"/>
    <property type="molecule type" value="Genomic_DNA"/>
</dbReference>
<dbReference type="AlphaFoldDB" id="A0A3B0W6G4"/>
<evidence type="ECO:0000259" key="3">
    <source>
        <dbReference type="Pfam" id="PF00890"/>
    </source>
</evidence>
<accession>A0A3B0W6G4</accession>
<organism evidence="4">
    <name type="scientific">hydrothermal vent metagenome</name>
    <dbReference type="NCBI Taxonomy" id="652676"/>
    <lineage>
        <taxon>unclassified sequences</taxon>
        <taxon>metagenomes</taxon>
        <taxon>ecological metagenomes</taxon>
    </lineage>
</organism>
<reference evidence="4" key="1">
    <citation type="submission" date="2018-06" db="EMBL/GenBank/DDBJ databases">
        <authorList>
            <person name="Zhirakovskaya E."/>
        </authorList>
    </citation>
    <scope>NUCLEOTIDE SEQUENCE</scope>
</reference>
<evidence type="ECO:0000256" key="1">
    <source>
        <dbReference type="ARBA" id="ARBA00022630"/>
    </source>
</evidence>
<name>A0A3B0W6G4_9ZZZZ</name>
<dbReference type="GO" id="GO:0016491">
    <property type="term" value="F:oxidoreductase activity"/>
    <property type="evidence" value="ECO:0007669"/>
    <property type="project" value="UniProtKB-KW"/>
</dbReference>
<dbReference type="InterPro" id="IPR003953">
    <property type="entry name" value="FAD-dep_OxRdtase_2_FAD-bd"/>
</dbReference>
<keyword evidence="2" id="KW-0560">Oxidoreductase</keyword>